<protein>
    <submittedName>
        <fullName evidence="1">Uncharacterized protein</fullName>
    </submittedName>
</protein>
<comment type="caution">
    <text evidence="1">The sequence shown here is derived from an EMBL/GenBank/DDBJ whole genome shotgun (WGS) entry which is preliminary data.</text>
</comment>
<dbReference type="EMBL" id="JAEAOA010001843">
    <property type="protein sequence ID" value="KAK3580026.1"/>
    <property type="molecule type" value="Genomic_DNA"/>
</dbReference>
<evidence type="ECO:0000313" key="2">
    <source>
        <dbReference type="Proteomes" id="UP001195483"/>
    </source>
</evidence>
<dbReference type="Proteomes" id="UP001195483">
    <property type="component" value="Unassembled WGS sequence"/>
</dbReference>
<keyword evidence="2" id="KW-1185">Reference proteome</keyword>
<dbReference type="AlphaFoldDB" id="A0AAE0RUV1"/>
<gene>
    <name evidence="1" type="ORF">CHS0354_030925</name>
</gene>
<reference evidence="1" key="2">
    <citation type="journal article" date="2021" name="Genome Biol. Evol.">
        <title>Developing a high-quality reference genome for a parasitic bivalve with doubly uniparental inheritance (Bivalvia: Unionida).</title>
        <authorList>
            <person name="Smith C.H."/>
        </authorList>
    </citation>
    <scope>NUCLEOTIDE SEQUENCE</scope>
    <source>
        <strain evidence="1">CHS0354</strain>
        <tissue evidence="1">Mantle</tissue>
    </source>
</reference>
<proteinExistence type="predicted"/>
<accession>A0AAE0RUV1</accession>
<feature type="non-terminal residue" evidence="1">
    <location>
        <position position="1"/>
    </location>
</feature>
<evidence type="ECO:0000313" key="1">
    <source>
        <dbReference type="EMBL" id="KAK3580026.1"/>
    </source>
</evidence>
<organism evidence="1 2">
    <name type="scientific">Potamilus streckersoni</name>
    <dbReference type="NCBI Taxonomy" id="2493646"/>
    <lineage>
        <taxon>Eukaryota</taxon>
        <taxon>Metazoa</taxon>
        <taxon>Spiralia</taxon>
        <taxon>Lophotrochozoa</taxon>
        <taxon>Mollusca</taxon>
        <taxon>Bivalvia</taxon>
        <taxon>Autobranchia</taxon>
        <taxon>Heteroconchia</taxon>
        <taxon>Palaeoheterodonta</taxon>
        <taxon>Unionida</taxon>
        <taxon>Unionoidea</taxon>
        <taxon>Unionidae</taxon>
        <taxon>Ambleminae</taxon>
        <taxon>Lampsilini</taxon>
        <taxon>Potamilus</taxon>
    </lineage>
</organism>
<reference evidence="1" key="1">
    <citation type="journal article" date="2021" name="Genome Biol. Evol.">
        <title>A High-Quality Reference Genome for a Parasitic Bivalve with Doubly Uniparental Inheritance (Bivalvia: Unionida).</title>
        <authorList>
            <person name="Smith C.H."/>
        </authorList>
    </citation>
    <scope>NUCLEOTIDE SEQUENCE</scope>
    <source>
        <strain evidence="1">CHS0354</strain>
    </source>
</reference>
<sequence>RTPPKPAARRRAQGEPIPQQGIANRGAVLVSIVVFAPESSSNRYAIMFLNSFQSRTPGRISIHGTVEEEVEKR</sequence>
<reference evidence="1" key="3">
    <citation type="submission" date="2023-05" db="EMBL/GenBank/DDBJ databases">
        <authorList>
            <person name="Smith C.H."/>
        </authorList>
    </citation>
    <scope>NUCLEOTIDE SEQUENCE</scope>
    <source>
        <strain evidence="1">CHS0354</strain>
        <tissue evidence="1">Mantle</tissue>
    </source>
</reference>
<name>A0AAE0RUV1_9BIVA</name>